<sequence>MPHVCRLLYNTHHKLLTQRTEVVAEIIVSYVGVSKNKQWIYDKDILIMSNFLVLLFFKERKFYLLSNYPKYDFR</sequence>
<reference evidence="1" key="1">
    <citation type="submission" date="2015-12" db="EMBL/GenBank/DDBJ databases">
        <title>Gene expression during late stages of embryo sac development: a critical building block for successful pollen-pistil interactions.</title>
        <authorList>
            <person name="Liu Y."/>
            <person name="Joly V."/>
            <person name="Sabar M."/>
            <person name="Matton D.P."/>
        </authorList>
    </citation>
    <scope>NUCLEOTIDE SEQUENCE</scope>
</reference>
<organism evidence="1">
    <name type="scientific">Solanum chacoense</name>
    <name type="common">Chaco potato</name>
    <dbReference type="NCBI Taxonomy" id="4108"/>
    <lineage>
        <taxon>Eukaryota</taxon>
        <taxon>Viridiplantae</taxon>
        <taxon>Streptophyta</taxon>
        <taxon>Embryophyta</taxon>
        <taxon>Tracheophyta</taxon>
        <taxon>Spermatophyta</taxon>
        <taxon>Magnoliopsida</taxon>
        <taxon>eudicotyledons</taxon>
        <taxon>Gunneridae</taxon>
        <taxon>Pentapetalae</taxon>
        <taxon>asterids</taxon>
        <taxon>lamiids</taxon>
        <taxon>Solanales</taxon>
        <taxon>Solanaceae</taxon>
        <taxon>Solanoideae</taxon>
        <taxon>Solaneae</taxon>
        <taxon>Solanum</taxon>
    </lineage>
</organism>
<protein>
    <submittedName>
        <fullName evidence="1">Putative ovule protein</fullName>
    </submittedName>
</protein>
<accession>A0A0V0GSA1</accession>
<proteinExistence type="predicted"/>
<name>A0A0V0GSA1_SOLCH</name>
<evidence type="ECO:0000313" key="1">
    <source>
        <dbReference type="EMBL" id="JAP10956.1"/>
    </source>
</evidence>
<dbReference type="EMBL" id="GEDG01032176">
    <property type="protein sequence ID" value="JAP10956.1"/>
    <property type="molecule type" value="Transcribed_RNA"/>
</dbReference>
<dbReference type="AlphaFoldDB" id="A0A0V0GSA1"/>